<name>A0A833S0B9_9HYME</name>
<comment type="caution">
    <text evidence="14">The sequence shown here is derived from an EMBL/GenBank/DDBJ whole genome shotgun (WGS) entry which is preliminary data.</text>
</comment>
<dbReference type="EMBL" id="WNWW01000660">
    <property type="protein sequence ID" value="KAF3422675.1"/>
    <property type="molecule type" value="Genomic_DNA"/>
</dbReference>
<evidence type="ECO:0000313" key="14">
    <source>
        <dbReference type="EMBL" id="KAF3422675.1"/>
    </source>
</evidence>
<evidence type="ECO:0000256" key="1">
    <source>
        <dbReference type="ARBA" id="ARBA00004141"/>
    </source>
</evidence>
<keyword evidence="2" id="KW-0813">Transport</keyword>
<gene>
    <name evidence="14" type="ORF">E2986_04317</name>
</gene>
<dbReference type="SUPFAM" id="SSF48403">
    <property type="entry name" value="Ankyrin repeat"/>
    <property type="match status" value="1"/>
</dbReference>
<feature type="transmembrane region" description="Helical" evidence="12">
    <location>
        <begin position="461"/>
        <end position="483"/>
    </location>
</feature>
<comment type="subcellular location">
    <subcellularLocation>
        <location evidence="1">Membrane</location>
        <topology evidence="1">Multi-pass membrane protein</topology>
    </subcellularLocation>
</comment>
<dbReference type="GO" id="GO:0051480">
    <property type="term" value="P:regulation of cytosolic calcium ion concentration"/>
    <property type="evidence" value="ECO:0007669"/>
    <property type="project" value="TreeGrafter"/>
</dbReference>
<feature type="repeat" description="ANK" evidence="10">
    <location>
        <begin position="101"/>
        <end position="123"/>
    </location>
</feature>
<keyword evidence="7" id="KW-0406">Ion transport</keyword>
<dbReference type="PANTHER" id="PTHR10117">
    <property type="entry name" value="TRANSIENT RECEPTOR POTENTIAL CHANNEL"/>
    <property type="match status" value="1"/>
</dbReference>
<sequence length="770" mass="89619">MTEDFLEKEFAVMVPHLQELEKYFFELVAYGNVPDVTEFLENNPNFNVNAVDFQFTRRRQQSTSFHHTLTRRALARVTKKKKRYSVVYCTLLNIHNTCILQGVTALHIAVRDRNLPMVEYLLSQPDIDPGDVHLHAIRENEIKIAIVILNKLNELSPGLEYAGVTQSTDFPNEATPLAVAAQYGHFEMINVLRNRQHSLPKPHLPSCVCEDCKYERISIEHNERLQRRSEREKYDVLTIEKMRLYTYKAIANPAFICQTVDDPILEAFNLSCELRRAGTFVREFYSEYKSLAQLITSRWIDGWHEWISMDTWMKCLFVLVRIFVLPVILVVVLVAPNSKRSKFWQSPVNKFISSTASYLVFLLSTNEMRTSASSSISDILAASSAYVWILIIYIMSFSWELIRISIIHGPKRFFTGPWYWFEMIMIFLFILTFLYWITAALDVRINGQLELERKYWNRYDPTLIAEGIYCLATIMAFLKLLYICQLDYYLGPLQLSLGQMIKDVVKFIILFSIIIFAFTAELMKLVVSPGTCRLYQYYEDMVQIDDESKIKTQQINSFVNFSATLKTLFWAIFCMSPIESADVIIENLPGESENETIINQHTFTEIIGYIAFAGFTFISVIVILNMLIACMSSTMTKITENVIVEWTFGRTEAYVDFMLTTTLPPPFNIIPTYVGMQPVVEYLKVWLKPTPDKRARWHPNYCFYIVKTHICLLQETLTEENDSDFSIVMGQLVQRYFRKKDKEAEENEAEKLTREIIELRNLLRDALTTI</sequence>
<dbReference type="InterPro" id="IPR036770">
    <property type="entry name" value="Ankyrin_rpt-contain_sf"/>
</dbReference>
<feature type="transmembrane region" description="Helical" evidence="12">
    <location>
        <begin position="418"/>
        <end position="441"/>
    </location>
</feature>
<evidence type="ECO:0000256" key="9">
    <source>
        <dbReference type="ARBA" id="ARBA00023303"/>
    </source>
</evidence>
<dbReference type="InterPro" id="IPR002110">
    <property type="entry name" value="Ankyrin_rpt"/>
</dbReference>
<evidence type="ECO:0000259" key="13">
    <source>
        <dbReference type="SMART" id="SM01420"/>
    </source>
</evidence>
<proteinExistence type="predicted"/>
<dbReference type="SMART" id="SM01420">
    <property type="entry name" value="TRP_2"/>
    <property type="match status" value="1"/>
</dbReference>
<evidence type="ECO:0000256" key="12">
    <source>
        <dbReference type="SAM" id="Phobius"/>
    </source>
</evidence>
<feature type="transmembrane region" description="Helical" evidence="12">
    <location>
        <begin position="347"/>
        <end position="365"/>
    </location>
</feature>
<keyword evidence="9" id="KW-0407">Ion channel</keyword>
<keyword evidence="5 12" id="KW-1133">Transmembrane helix</keyword>
<evidence type="ECO:0000256" key="4">
    <source>
        <dbReference type="ARBA" id="ARBA00022737"/>
    </source>
</evidence>
<dbReference type="GO" id="GO:0034703">
    <property type="term" value="C:cation channel complex"/>
    <property type="evidence" value="ECO:0007669"/>
    <property type="project" value="TreeGrafter"/>
</dbReference>
<feature type="transmembrane region" description="Helical" evidence="12">
    <location>
        <begin position="606"/>
        <end position="628"/>
    </location>
</feature>
<keyword evidence="15" id="KW-1185">Reference proteome</keyword>
<organism evidence="14 15">
    <name type="scientific">Frieseomelitta varia</name>
    <dbReference type="NCBI Taxonomy" id="561572"/>
    <lineage>
        <taxon>Eukaryota</taxon>
        <taxon>Metazoa</taxon>
        <taxon>Ecdysozoa</taxon>
        <taxon>Arthropoda</taxon>
        <taxon>Hexapoda</taxon>
        <taxon>Insecta</taxon>
        <taxon>Pterygota</taxon>
        <taxon>Neoptera</taxon>
        <taxon>Endopterygota</taxon>
        <taxon>Hymenoptera</taxon>
        <taxon>Apocrita</taxon>
        <taxon>Aculeata</taxon>
        <taxon>Apoidea</taxon>
        <taxon>Anthophila</taxon>
        <taxon>Apidae</taxon>
        <taxon>Frieseomelitta</taxon>
    </lineage>
</organism>
<keyword evidence="8 12" id="KW-0472">Membrane</keyword>
<dbReference type="AlphaFoldDB" id="A0A833S0B9"/>
<keyword evidence="11" id="KW-0175">Coiled coil</keyword>
<keyword evidence="6 10" id="KW-0040">ANK repeat</keyword>
<dbReference type="PROSITE" id="PS50297">
    <property type="entry name" value="ANK_REP_REGION"/>
    <property type="match status" value="1"/>
</dbReference>
<dbReference type="Proteomes" id="UP000655588">
    <property type="component" value="Unassembled WGS sequence"/>
</dbReference>
<feature type="transmembrane region" description="Helical" evidence="12">
    <location>
        <begin position="316"/>
        <end position="335"/>
    </location>
</feature>
<dbReference type="Pfam" id="PF00520">
    <property type="entry name" value="Ion_trans"/>
    <property type="match status" value="1"/>
</dbReference>
<dbReference type="Pfam" id="PF00023">
    <property type="entry name" value="Ank"/>
    <property type="match status" value="1"/>
</dbReference>
<evidence type="ECO:0000256" key="11">
    <source>
        <dbReference type="SAM" id="Coils"/>
    </source>
</evidence>
<keyword evidence="3 12" id="KW-0812">Transmembrane</keyword>
<reference evidence="14" key="1">
    <citation type="submission" date="2019-11" db="EMBL/GenBank/DDBJ databases">
        <title>The nuclear and mitochondrial genomes of Frieseomelitta varia - a highly eusocial stingless bee (Meliponini) with a permanently sterile worker caste.</title>
        <authorList>
            <person name="Freitas F.C.P."/>
            <person name="Lourenco A.P."/>
            <person name="Nunes F.M.F."/>
            <person name="Paschoal A.R."/>
            <person name="Abreu F.C.P."/>
            <person name="Barbin F.O."/>
            <person name="Bataglia L."/>
            <person name="Cardoso-Junior C.A.M."/>
            <person name="Cervoni M.S."/>
            <person name="Silva S.R."/>
            <person name="Dalarmi F."/>
            <person name="Del Lama M.A."/>
            <person name="Depintor T.S."/>
            <person name="Ferreira K.M."/>
            <person name="Goria P.S."/>
            <person name="Jaskot M.C."/>
            <person name="Lago D.C."/>
            <person name="Luna-Lucena D."/>
            <person name="Moda L.M."/>
            <person name="Nascimento L."/>
            <person name="Pedrino M."/>
            <person name="Rabico F.O."/>
            <person name="Sanches F.C."/>
            <person name="Santos D.E."/>
            <person name="Santos C.G."/>
            <person name="Vieira J."/>
            <person name="Lopes T.F."/>
            <person name="Barchuk A.R."/>
            <person name="Hartfelder K."/>
            <person name="Simoes Z.L.P."/>
            <person name="Bitondi M.M.G."/>
            <person name="Pinheiro D.G."/>
        </authorList>
    </citation>
    <scope>NUCLEOTIDE SEQUENCE</scope>
    <source>
        <strain evidence="14">USP_RPSP 00005682</strain>
        <tissue evidence="14">Whole individual</tissue>
    </source>
</reference>
<evidence type="ECO:0000313" key="15">
    <source>
        <dbReference type="Proteomes" id="UP000655588"/>
    </source>
</evidence>
<evidence type="ECO:0000256" key="6">
    <source>
        <dbReference type="ARBA" id="ARBA00023043"/>
    </source>
</evidence>
<dbReference type="SMART" id="SM00248">
    <property type="entry name" value="ANK"/>
    <property type="match status" value="2"/>
</dbReference>
<evidence type="ECO:0000256" key="7">
    <source>
        <dbReference type="ARBA" id="ARBA00023065"/>
    </source>
</evidence>
<feature type="domain" description="Transient receptor ion channel" evidence="13">
    <location>
        <begin position="223"/>
        <end position="285"/>
    </location>
</feature>
<dbReference type="PRINTS" id="PR01097">
    <property type="entry name" value="TRNSRECEPTRP"/>
</dbReference>
<dbReference type="PANTHER" id="PTHR10117:SF54">
    <property type="entry name" value="TRANSIENT RECEPTOR POTENTIAL-GAMMA PROTEIN"/>
    <property type="match status" value="1"/>
</dbReference>
<dbReference type="Pfam" id="PF08344">
    <property type="entry name" value="TRP_2"/>
    <property type="match status" value="1"/>
</dbReference>
<evidence type="ECO:0000256" key="3">
    <source>
        <dbReference type="ARBA" id="ARBA00022692"/>
    </source>
</evidence>
<dbReference type="PROSITE" id="PS50088">
    <property type="entry name" value="ANK_REPEAT"/>
    <property type="match status" value="1"/>
</dbReference>
<dbReference type="InterPro" id="IPR002153">
    <property type="entry name" value="TRPC_channel"/>
</dbReference>
<feature type="transmembrane region" description="Helical" evidence="12">
    <location>
        <begin position="504"/>
        <end position="527"/>
    </location>
</feature>
<accession>A0A833S0B9</accession>
<dbReference type="GO" id="GO:0005886">
    <property type="term" value="C:plasma membrane"/>
    <property type="evidence" value="ECO:0007669"/>
    <property type="project" value="TreeGrafter"/>
</dbReference>
<evidence type="ECO:0000256" key="10">
    <source>
        <dbReference type="PROSITE-ProRule" id="PRU00023"/>
    </source>
</evidence>
<dbReference type="GO" id="GO:0015279">
    <property type="term" value="F:store-operated calcium channel activity"/>
    <property type="evidence" value="ECO:0007669"/>
    <property type="project" value="TreeGrafter"/>
</dbReference>
<dbReference type="GO" id="GO:0070679">
    <property type="term" value="F:inositol 1,4,5 trisphosphate binding"/>
    <property type="evidence" value="ECO:0007669"/>
    <property type="project" value="TreeGrafter"/>
</dbReference>
<feature type="coiled-coil region" evidence="11">
    <location>
        <begin position="742"/>
        <end position="769"/>
    </location>
</feature>
<protein>
    <recommendedName>
        <fullName evidence="13">Transient receptor ion channel domain-containing protein</fullName>
    </recommendedName>
</protein>
<dbReference type="InterPro" id="IPR013555">
    <property type="entry name" value="TRP_dom"/>
</dbReference>
<evidence type="ECO:0000256" key="2">
    <source>
        <dbReference type="ARBA" id="ARBA00022448"/>
    </source>
</evidence>
<evidence type="ECO:0000256" key="5">
    <source>
        <dbReference type="ARBA" id="ARBA00022989"/>
    </source>
</evidence>
<evidence type="ECO:0000256" key="8">
    <source>
        <dbReference type="ARBA" id="ARBA00023136"/>
    </source>
</evidence>
<dbReference type="InterPro" id="IPR005821">
    <property type="entry name" value="Ion_trans_dom"/>
</dbReference>
<dbReference type="Gene3D" id="1.25.40.20">
    <property type="entry name" value="Ankyrin repeat-containing domain"/>
    <property type="match status" value="1"/>
</dbReference>
<feature type="transmembrane region" description="Helical" evidence="12">
    <location>
        <begin position="385"/>
        <end position="406"/>
    </location>
</feature>
<keyword evidence="4" id="KW-0677">Repeat</keyword>